<dbReference type="PANTHER" id="PTHR43303:SF4">
    <property type="entry name" value="NADPH DEHYDROGENASE C23G7.10C-RELATED"/>
    <property type="match status" value="1"/>
</dbReference>
<evidence type="ECO:0000256" key="1">
    <source>
        <dbReference type="ARBA" id="ARBA00001917"/>
    </source>
</evidence>
<evidence type="ECO:0000256" key="4">
    <source>
        <dbReference type="ARBA" id="ARBA00022857"/>
    </source>
</evidence>
<protein>
    <submittedName>
        <fullName evidence="7">12-oxophytodienoate reductase 1</fullName>
    </submittedName>
</protein>
<dbReference type="GO" id="GO:0010181">
    <property type="term" value="F:FMN binding"/>
    <property type="evidence" value="ECO:0007669"/>
    <property type="project" value="InterPro"/>
</dbReference>
<dbReference type="KEGG" id="sclo:SCLO_1032330"/>
<evidence type="ECO:0000256" key="5">
    <source>
        <dbReference type="ARBA" id="ARBA00023002"/>
    </source>
</evidence>
<name>A0A1E1F6Y2_9SPHN</name>
<dbReference type="GO" id="GO:0050661">
    <property type="term" value="F:NADP binding"/>
    <property type="evidence" value="ECO:0007669"/>
    <property type="project" value="InterPro"/>
</dbReference>
<comment type="cofactor">
    <cofactor evidence="1">
        <name>FMN</name>
        <dbReference type="ChEBI" id="CHEBI:58210"/>
    </cofactor>
</comment>
<keyword evidence="8" id="KW-1185">Reference proteome</keyword>
<proteinExistence type="predicted"/>
<dbReference type="InterPro" id="IPR044152">
    <property type="entry name" value="YqjM-like"/>
</dbReference>
<reference evidence="7 8" key="1">
    <citation type="submission" date="2016-10" db="EMBL/GenBank/DDBJ databases">
        <title>Complete Genome Sequence of the Nonylphenol-Degrading Bacterium Sphingobium cloacae JCM 10874T.</title>
        <authorList>
            <person name="Ootsuka M."/>
            <person name="Nishizawa T."/>
            <person name="Ohta H."/>
        </authorList>
    </citation>
    <scope>NUCLEOTIDE SEQUENCE [LARGE SCALE GENOMIC DNA]</scope>
    <source>
        <strain evidence="7 8">JCM 10874</strain>
    </source>
</reference>
<dbReference type="Pfam" id="PF00724">
    <property type="entry name" value="Oxidored_FMN"/>
    <property type="match status" value="1"/>
</dbReference>
<sequence>MSQEDIADVVASFVRGARDAKTLGFDAIELHGRHGYLFDQFFWKATNNRTDRYGGNTIKERTLFATEVIRAVRAEIGEEFPIFFRLSQFKMAAYDARVVDTPSELEEWVGPLKDAGVDIFDCSQRRFSEPEFAGSDLNLAGWVKKLTGQPTLTVGSIGFDNDLIKALNTKAAGTDIPSIVEAAKRVEREEFDLVAVGRGMIADPNWAQKVREGTFDELLAYDANMLRTLV</sequence>
<dbReference type="AlphaFoldDB" id="A0A1E1F6Y2"/>
<dbReference type="InterPro" id="IPR001155">
    <property type="entry name" value="OxRdtase_FMN_N"/>
</dbReference>
<dbReference type="Proteomes" id="UP000218272">
    <property type="component" value="Chromosome SCLO_1"/>
</dbReference>
<evidence type="ECO:0000313" key="7">
    <source>
        <dbReference type="EMBL" id="BAV66273.1"/>
    </source>
</evidence>
<dbReference type="InterPro" id="IPR013785">
    <property type="entry name" value="Aldolase_TIM"/>
</dbReference>
<evidence type="ECO:0000256" key="3">
    <source>
        <dbReference type="ARBA" id="ARBA00022643"/>
    </source>
</evidence>
<keyword evidence="3" id="KW-0288">FMN</keyword>
<evidence type="ECO:0000259" key="6">
    <source>
        <dbReference type="Pfam" id="PF00724"/>
    </source>
</evidence>
<evidence type="ECO:0000256" key="2">
    <source>
        <dbReference type="ARBA" id="ARBA00022630"/>
    </source>
</evidence>
<dbReference type="OrthoDB" id="9804454at2"/>
<keyword evidence="5" id="KW-0560">Oxidoreductase</keyword>
<keyword evidence="2" id="KW-0285">Flavoprotein</keyword>
<gene>
    <name evidence="7" type="ORF">SCLO_1032330</name>
</gene>
<evidence type="ECO:0000313" key="8">
    <source>
        <dbReference type="Proteomes" id="UP000218272"/>
    </source>
</evidence>
<accession>A0A1E1F6Y2</accession>
<feature type="domain" description="NADH:flavin oxidoreductase/NADH oxidase N-terminal" evidence="6">
    <location>
        <begin position="1"/>
        <end position="214"/>
    </location>
</feature>
<organism evidence="7 8">
    <name type="scientific">Sphingobium cloacae</name>
    <dbReference type="NCBI Taxonomy" id="120107"/>
    <lineage>
        <taxon>Bacteria</taxon>
        <taxon>Pseudomonadati</taxon>
        <taxon>Pseudomonadota</taxon>
        <taxon>Alphaproteobacteria</taxon>
        <taxon>Sphingomonadales</taxon>
        <taxon>Sphingomonadaceae</taxon>
        <taxon>Sphingobium</taxon>
    </lineage>
</organism>
<dbReference type="EMBL" id="AP017655">
    <property type="protein sequence ID" value="BAV66273.1"/>
    <property type="molecule type" value="Genomic_DNA"/>
</dbReference>
<dbReference type="PANTHER" id="PTHR43303">
    <property type="entry name" value="NADPH DEHYDROGENASE C23G7.10C-RELATED"/>
    <property type="match status" value="1"/>
</dbReference>
<dbReference type="GO" id="GO:0003959">
    <property type="term" value="F:NADPH dehydrogenase activity"/>
    <property type="evidence" value="ECO:0007669"/>
    <property type="project" value="InterPro"/>
</dbReference>
<dbReference type="RefSeq" id="WP_066522088.1">
    <property type="nucleotide sequence ID" value="NZ_AP017655.1"/>
</dbReference>
<dbReference type="SUPFAM" id="SSF51395">
    <property type="entry name" value="FMN-linked oxidoreductases"/>
    <property type="match status" value="1"/>
</dbReference>
<keyword evidence="4" id="KW-0521">NADP</keyword>
<dbReference type="Gene3D" id="3.20.20.70">
    <property type="entry name" value="Aldolase class I"/>
    <property type="match status" value="1"/>
</dbReference>